<evidence type="ECO:0000313" key="1">
    <source>
        <dbReference type="CGD" id="CAL0135302"/>
    </source>
</evidence>
<evidence type="ECO:0000313" key="2">
    <source>
        <dbReference type="EMBL" id="CAG61789.1"/>
    </source>
</evidence>
<dbReference type="KEGG" id="cgr:2890909"/>
<gene>
    <name evidence="1 2" type="ordered locus">CAGL0L01045g</name>
</gene>
<dbReference type="HOGENOM" id="CLU_2637824_0_0_1"/>
<sequence>MAFMITDLGILIKKYTEIKNINSVFDKAVSLIHAMRREQLQPTNRPLDTIARQCLLIGDIDKYNTRTDELQRNLNVS</sequence>
<name>Q6FLS5_CANGA</name>
<reference evidence="2 3" key="1">
    <citation type="journal article" date="2004" name="Nature">
        <title>Genome evolution in yeasts.</title>
        <authorList>
            <consortium name="Genolevures"/>
            <person name="Dujon B."/>
            <person name="Sherman D."/>
            <person name="Fischer G."/>
            <person name="Durrens P."/>
            <person name="Casaregola S."/>
            <person name="Lafontaine I."/>
            <person name="de Montigny J."/>
            <person name="Marck C."/>
            <person name="Neuveglise C."/>
            <person name="Talla E."/>
            <person name="Goffard N."/>
            <person name="Frangeul L."/>
            <person name="Aigle M."/>
            <person name="Anthouard V."/>
            <person name="Babour A."/>
            <person name="Barbe V."/>
            <person name="Barnay S."/>
            <person name="Blanchin S."/>
            <person name="Beckerich J.M."/>
            <person name="Beyne E."/>
            <person name="Bleykasten C."/>
            <person name="Boisrame A."/>
            <person name="Boyer J."/>
            <person name="Cattolico L."/>
            <person name="Confanioleri F."/>
            <person name="de Daruvar A."/>
            <person name="Despons L."/>
            <person name="Fabre E."/>
            <person name="Fairhead C."/>
            <person name="Ferry-Dumazet H."/>
            <person name="Groppi A."/>
            <person name="Hantraye F."/>
            <person name="Hennequin C."/>
            <person name="Jauniaux N."/>
            <person name="Joyet P."/>
            <person name="Kachouri R."/>
            <person name="Kerrest A."/>
            <person name="Koszul R."/>
            <person name="Lemaire M."/>
            <person name="Lesur I."/>
            <person name="Ma L."/>
            <person name="Muller H."/>
            <person name="Nicaud J.M."/>
            <person name="Nikolski M."/>
            <person name="Oztas S."/>
            <person name="Ozier-Kalogeropoulos O."/>
            <person name="Pellenz S."/>
            <person name="Potier S."/>
            <person name="Richard G.F."/>
            <person name="Straub M.L."/>
            <person name="Suleau A."/>
            <person name="Swennene D."/>
            <person name="Tekaia F."/>
            <person name="Wesolowski-Louvel M."/>
            <person name="Westhof E."/>
            <person name="Wirth B."/>
            <person name="Zeniou-Meyer M."/>
            <person name="Zivanovic I."/>
            <person name="Bolotin-Fukuhara M."/>
            <person name="Thierry A."/>
            <person name="Bouchier C."/>
            <person name="Caudron B."/>
            <person name="Scarpelli C."/>
            <person name="Gaillardin C."/>
            <person name="Weissenbach J."/>
            <person name="Wincker P."/>
            <person name="Souciet J.L."/>
        </authorList>
    </citation>
    <scope>NUCLEOTIDE SEQUENCE [LARGE SCALE GENOMIC DNA]</scope>
    <source>
        <strain evidence="3">ATCC 2001 / BCRC 20586 / JCM 3761 / NBRC 0622 / NRRL Y-65 / CBS 138</strain>
    </source>
</reference>
<accession>Q6FLS5</accession>
<proteinExistence type="predicted"/>
<keyword evidence="3" id="KW-1185">Reference proteome</keyword>
<dbReference type="InParanoid" id="Q6FLS5"/>
<organism evidence="2 3">
    <name type="scientific">Candida glabrata (strain ATCC 2001 / BCRC 20586 / JCM 3761 / NBRC 0622 / NRRL Y-65 / CBS 138)</name>
    <name type="common">Yeast</name>
    <name type="synonym">Nakaseomyces glabratus</name>
    <dbReference type="NCBI Taxonomy" id="284593"/>
    <lineage>
        <taxon>Eukaryota</taxon>
        <taxon>Fungi</taxon>
        <taxon>Dikarya</taxon>
        <taxon>Ascomycota</taxon>
        <taxon>Saccharomycotina</taxon>
        <taxon>Saccharomycetes</taxon>
        <taxon>Saccharomycetales</taxon>
        <taxon>Saccharomycetaceae</taxon>
        <taxon>Nakaseomyces</taxon>
    </lineage>
</organism>
<dbReference type="AlphaFoldDB" id="Q6FLS5"/>
<dbReference type="Proteomes" id="UP000002428">
    <property type="component" value="Chromosome L"/>
</dbReference>
<dbReference type="CGD" id="CAL0135302">
    <property type="gene designation" value="CAGL0L01045g"/>
</dbReference>
<protein>
    <submittedName>
        <fullName evidence="2">Uncharacterized protein</fullName>
    </submittedName>
</protein>
<evidence type="ECO:0000313" key="3">
    <source>
        <dbReference type="Proteomes" id="UP000002428"/>
    </source>
</evidence>
<dbReference type="EMBL" id="CR380958">
    <property type="protein sequence ID" value="CAG61789.1"/>
    <property type="molecule type" value="Genomic_DNA"/>
</dbReference>
<dbReference type="RefSeq" id="XP_448819.1">
    <property type="nucleotide sequence ID" value="XM_448819.1"/>
</dbReference>
<dbReference type="VEuPathDB" id="FungiDB:CAGL0L01045g"/>